<feature type="signal peptide" evidence="2">
    <location>
        <begin position="1"/>
        <end position="24"/>
    </location>
</feature>
<dbReference type="InterPro" id="IPR052025">
    <property type="entry name" value="Xyloglucanase_GH74"/>
</dbReference>
<dbReference type="SUPFAM" id="SSF110296">
    <property type="entry name" value="Oligoxyloglucan reducing end-specific cellobiohydrolase"/>
    <property type="match status" value="2"/>
</dbReference>
<keyword evidence="2" id="KW-0732">Signal</keyword>
<sequence length="388" mass="41194">MGRRIVTVFLVAGLLLMHAATGWAGEDVWHKLALDKTHVISIVSDPVRPSTLYAATSRGVLKSSDNGAGWSPLNQGLPGEQPPSCVAVNPFNSKVLYAGYDGLGIFQSMDGGVTWQAINEGLPNLYVRCITVSPKDSNLIYAGIQGGVVLSTNGGKAWHMSSGFRRATNVNTIVIDPKNPQYLFAGTGGSGVFKSGNGGVSWKDINQGLSSLSILTLYIDPENPDRVLAGSYHPATPTDLYVGEAVGGVYQTVDGGRTWHGTNLVGVTVFSLAGNPQHPGVLYAGAWGGAFRSVDGGENWTDINAGLDNAFVHKVHIVPDRMPTVLAGTTYGILSYTDTQVLDLLKGQRSTPWLIYGLAGVGCLLTLIGIGLWRKKKRKSADGNQSVW</sequence>
<dbReference type="InterPro" id="IPR015943">
    <property type="entry name" value="WD40/YVTN_repeat-like_dom_sf"/>
</dbReference>
<keyword evidence="1" id="KW-0472">Membrane</keyword>
<organism evidence="3 4">
    <name type="scientific">Sporomusa acidovorans (strain ATCC 49682 / DSM 3132 / Mol)</name>
    <dbReference type="NCBI Taxonomy" id="1123286"/>
    <lineage>
        <taxon>Bacteria</taxon>
        <taxon>Bacillati</taxon>
        <taxon>Bacillota</taxon>
        <taxon>Negativicutes</taxon>
        <taxon>Selenomonadales</taxon>
        <taxon>Sporomusaceae</taxon>
        <taxon>Sporomusa</taxon>
    </lineage>
</organism>
<evidence type="ECO:0000256" key="1">
    <source>
        <dbReference type="SAM" id="Phobius"/>
    </source>
</evidence>
<dbReference type="Proteomes" id="UP000216052">
    <property type="component" value="Chromosome"/>
</dbReference>
<dbReference type="Gene3D" id="2.130.10.10">
    <property type="entry name" value="YVTN repeat-like/Quinoprotein amine dehydrogenase"/>
    <property type="match status" value="4"/>
</dbReference>
<name>A0ABZ3J9N5_SPOA4</name>
<accession>A0ABZ3J9N5</accession>
<evidence type="ECO:0008006" key="5">
    <source>
        <dbReference type="Google" id="ProtNLM"/>
    </source>
</evidence>
<dbReference type="CDD" id="cd15482">
    <property type="entry name" value="Sialidase_non-viral"/>
    <property type="match status" value="1"/>
</dbReference>
<keyword evidence="1" id="KW-0812">Transmembrane</keyword>
<reference evidence="3" key="1">
    <citation type="submission" date="2024-05" db="EMBL/GenBank/DDBJ databases">
        <title>Isolation and characterization of Sporomusa carbonis sp. nov., a carboxydotrophic hydrogenogen in the genus of Sporomusa isolated from a charcoal burning pile.</title>
        <authorList>
            <person name="Boeer T."/>
            <person name="Rosenbaum F."/>
            <person name="Eysell L."/>
            <person name="Mueller V."/>
            <person name="Daniel R."/>
            <person name="Poehlein A."/>
        </authorList>
    </citation>
    <scope>NUCLEOTIDE SEQUENCE [LARGE SCALE GENOMIC DNA]</scope>
    <source>
        <strain evidence="3">DSM 3132</strain>
    </source>
</reference>
<keyword evidence="4" id="KW-1185">Reference proteome</keyword>
<feature type="chain" id="PRO_5046803310" description="Ycf48-like protein" evidence="2">
    <location>
        <begin position="25"/>
        <end position="388"/>
    </location>
</feature>
<dbReference type="PANTHER" id="PTHR43739:SF5">
    <property type="entry name" value="EXO-ALPHA-SIALIDASE"/>
    <property type="match status" value="1"/>
</dbReference>
<keyword evidence="1" id="KW-1133">Transmembrane helix</keyword>
<dbReference type="PANTHER" id="PTHR43739">
    <property type="entry name" value="XYLOGLUCANASE (EUROFUNG)"/>
    <property type="match status" value="1"/>
</dbReference>
<evidence type="ECO:0000313" key="4">
    <source>
        <dbReference type="Proteomes" id="UP000216052"/>
    </source>
</evidence>
<feature type="transmembrane region" description="Helical" evidence="1">
    <location>
        <begin position="353"/>
        <end position="373"/>
    </location>
</feature>
<protein>
    <recommendedName>
        <fullName evidence="5">Ycf48-like protein</fullName>
    </recommendedName>
</protein>
<evidence type="ECO:0000313" key="3">
    <source>
        <dbReference type="EMBL" id="XFO75142.1"/>
    </source>
</evidence>
<dbReference type="EMBL" id="CP155571">
    <property type="protein sequence ID" value="XFO75142.1"/>
    <property type="molecule type" value="Genomic_DNA"/>
</dbReference>
<proteinExistence type="predicted"/>
<dbReference type="RefSeq" id="WP_093792181.1">
    <property type="nucleotide sequence ID" value="NZ_CP155571.1"/>
</dbReference>
<gene>
    <name evidence="3" type="ORF">SPACI_052570</name>
</gene>
<evidence type="ECO:0000256" key="2">
    <source>
        <dbReference type="SAM" id="SignalP"/>
    </source>
</evidence>